<reference evidence="2 3" key="1">
    <citation type="submission" date="2015-04" db="EMBL/GenBank/DDBJ databases">
        <title>The complete genome sequence of the rumen methanogen Methanobrevibacter millerae SM9.</title>
        <authorList>
            <person name="Leahy S.C."/>
            <person name="Kelly W.J."/>
            <person name="Pacheco D.M."/>
            <person name="Li D."/>
            <person name="Altermann E."/>
            <person name="Attwood G.T."/>
        </authorList>
    </citation>
    <scope>NUCLEOTIDE SEQUENCE [LARGE SCALE GENOMIC DNA]</scope>
    <source>
        <strain evidence="2 3">SM9</strain>
    </source>
</reference>
<protein>
    <recommendedName>
        <fullName evidence="4">Stage II sporulation protein M</fullName>
    </recommendedName>
</protein>
<dbReference type="GeneID" id="26736692"/>
<evidence type="ECO:0000313" key="3">
    <source>
        <dbReference type="Proteomes" id="UP000067738"/>
    </source>
</evidence>
<evidence type="ECO:0000313" key="2">
    <source>
        <dbReference type="EMBL" id="ALT69516.1"/>
    </source>
</evidence>
<dbReference type="KEGG" id="mmil:sm9_1749"/>
<dbReference type="Proteomes" id="UP000067738">
    <property type="component" value="Chromosome"/>
</dbReference>
<keyword evidence="1" id="KW-0812">Transmembrane</keyword>
<dbReference type="InterPro" id="IPR002798">
    <property type="entry name" value="SpoIIM-like"/>
</dbReference>
<evidence type="ECO:0000256" key="1">
    <source>
        <dbReference type="SAM" id="Phobius"/>
    </source>
</evidence>
<keyword evidence="1" id="KW-0472">Membrane</keyword>
<feature type="transmembrane region" description="Helical" evidence="1">
    <location>
        <begin position="120"/>
        <end position="142"/>
    </location>
</feature>
<feature type="transmembrane region" description="Helical" evidence="1">
    <location>
        <begin position="77"/>
        <end position="100"/>
    </location>
</feature>
<dbReference type="Pfam" id="PF01944">
    <property type="entry name" value="SpoIIM"/>
    <property type="match status" value="1"/>
</dbReference>
<name>A0A0U3CLY0_9EURY</name>
<feature type="transmembrane region" description="Helical" evidence="1">
    <location>
        <begin position="20"/>
        <end position="42"/>
    </location>
</feature>
<dbReference type="OrthoDB" id="387391at2157"/>
<gene>
    <name evidence="2" type="ORF">sm9_1749</name>
</gene>
<keyword evidence="1" id="KW-1133">Transmembrane helix</keyword>
<accession>A0A0U3CLY0</accession>
<dbReference type="AlphaFoldDB" id="A0A0U3CLY0"/>
<evidence type="ECO:0008006" key="4">
    <source>
        <dbReference type="Google" id="ProtNLM"/>
    </source>
</evidence>
<dbReference type="EMBL" id="CP011266">
    <property type="protein sequence ID" value="ALT69516.1"/>
    <property type="molecule type" value="Genomic_DNA"/>
</dbReference>
<proteinExistence type="predicted"/>
<dbReference type="RefSeq" id="WP_058739746.1">
    <property type="nucleotide sequence ID" value="NZ_CP011266.1"/>
</dbReference>
<dbReference type="PATRIC" id="fig|230361.4.peg.1811"/>
<sequence length="200" mass="21938">MELFTKKFIKGYFSRNKKLILLSLVILIVFVIIGAIAGNIFAGEKYGMISKMMSETNKSISYSDIAGDAVGLFTHNLLVDLVVFIGGILFSIISLILVIFNAVAIGAPFGGDLYFSMVSIFPHFIFEYMGGSVFALTGAFLITKLEISAIKKRSVKEAFLDSYVLKDIIFTLILMVIFLLVAAIIEAYATPMITLIAFGK</sequence>
<organism evidence="2 3">
    <name type="scientific">Methanobrevibacter millerae</name>
    <dbReference type="NCBI Taxonomy" id="230361"/>
    <lineage>
        <taxon>Archaea</taxon>
        <taxon>Methanobacteriati</taxon>
        <taxon>Methanobacteriota</taxon>
        <taxon>Methanomada group</taxon>
        <taxon>Methanobacteria</taxon>
        <taxon>Methanobacteriales</taxon>
        <taxon>Methanobacteriaceae</taxon>
        <taxon>Methanobrevibacter</taxon>
    </lineage>
</organism>
<keyword evidence="3" id="KW-1185">Reference proteome</keyword>
<feature type="transmembrane region" description="Helical" evidence="1">
    <location>
        <begin position="163"/>
        <end position="185"/>
    </location>
</feature>